<dbReference type="Pfam" id="PF00375">
    <property type="entry name" value="SDF"/>
    <property type="match status" value="1"/>
</dbReference>
<dbReference type="GO" id="GO:0032329">
    <property type="term" value="P:serine transport"/>
    <property type="evidence" value="ECO:0007669"/>
    <property type="project" value="InterPro"/>
</dbReference>
<sequence>MFYALMRLSLVSRIIIAIILGIGVAVVFPNVAPYLSLLGDLFIKALKSVAPILVFVLVLSSIANFKVGHGTNIKPIILMYAIGMLLAAFTSVIVSIVFPSTLFLDISTQADLQPPGSLSEIFKNLLLSFVANPVTAISEANFIGILAWAVALGAAFRHASETTKVVLTDAATAVNHVIRLVINFAPVGIFGLVAVTFAEAGLSTLESYAHLLAVLIGTMFFVALVINPIMVAFVTRKNPYPLVFQCLRESGITAFFTRSSAANIPVNLDLAKRLGVNESTANVAIPLGATINMAGAAVTITVLTLATVNTLGIATDFTTMLILSVIATVSACGASGVAGGSLLLIPVACGLFGISSDIAMQVVAIGMVISVLQDSTETALNSSTDVLFTAAVDRGLD</sequence>
<dbReference type="SUPFAM" id="SSF118215">
    <property type="entry name" value="Proton glutamate symport protein"/>
    <property type="match status" value="1"/>
</dbReference>
<evidence type="ECO:0000256" key="5">
    <source>
        <dbReference type="ARBA" id="ARBA00022847"/>
    </source>
</evidence>
<dbReference type="HOGENOM" id="CLU_044581_0_0_6"/>
<gene>
    <name evidence="9" type="primary">sstT</name>
    <name evidence="10" type="ORF">F994_02585</name>
</gene>
<dbReference type="PANTHER" id="PTHR42865">
    <property type="entry name" value="PROTON/GLUTAMATE-ASPARTATE SYMPORTER"/>
    <property type="match status" value="1"/>
</dbReference>
<keyword evidence="6 9" id="KW-0029">Amino-acid transport</keyword>
<feature type="transmembrane region" description="Helical" evidence="9">
    <location>
        <begin position="12"/>
        <end position="35"/>
    </location>
</feature>
<organism evidence="10 11">
    <name type="scientific">Acinetobacter bohemicus ANC 3994</name>
    <dbReference type="NCBI Taxonomy" id="1217715"/>
    <lineage>
        <taxon>Bacteria</taxon>
        <taxon>Pseudomonadati</taxon>
        <taxon>Pseudomonadota</taxon>
        <taxon>Gammaproteobacteria</taxon>
        <taxon>Moraxellales</taxon>
        <taxon>Moraxellaceae</taxon>
        <taxon>Acinetobacter</taxon>
    </lineage>
</organism>
<evidence type="ECO:0000313" key="11">
    <source>
        <dbReference type="Proteomes" id="UP000013086"/>
    </source>
</evidence>
<evidence type="ECO:0000256" key="8">
    <source>
        <dbReference type="ARBA" id="ARBA00023136"/>
    </source>
</evidence>
<feature type="transmembrane region" description="Helical" evidence="9">
    <location>
        <begin position="177"/>
        <end position="198"/>
    </location>
</feature>
<evidence type="ECO:0000256" key="2">
    <source>
        <dbReference type="ARBA" id="ARBA00022448"/>
    </source>
</evidence>
<dbReference type="FunFam" id="1.10.3860.10:FF:000003">
    <property type="entry name" value="Serine/threonine transporter sstT"/>
    <property type="match status" value="1"/>
</dbReference>
<keyword evidence="7 9" id="KW-1133">Transmembrane helix</keyword>
<dbReference type="Proteomes" id="UP000013086">
    <property type="component" value="Unassembled WGS sequence"/>
</dbReference>
<dbReference type="NCBIfam" id="NF010151">
    <property type="entry name" value="PRK13628.1"/>
    <property type="match status" value="1"/>
</dbReference>
<comment type="function">
    <text evidence="9">Involved in the import of serine and threonine into the cell, with the concomitant import of sodium (symport system).</text>
</comment>
<proteinExistence type="inferred from homology"/>
<dbReference type="GO" id="GO:0015826">
    <property type="term" value="P:threonine transport"/>
    <property type="evidence" value="ECO:0007669"/>
    <property type="project" value="InterPro"/>
</dbReference>
<comment type="catalytic activity">
    <reaction evidence="9">
        <text>L-threonine(in) + Na(+)(in) = L-threonine(out) + Na(+)(out)</text>
        <dbReference type="Rhea" id="RHEA:69999"/>
        <dbReference type="ChEBI" id="CHEBI:29101"/>
        <dbReference type="ChEBI" id="CHEBI:57926"/>
    </reaction>
</comment>
<feature type="transmembrane region" description="Helical" evidence="9">
    <location>
        <begin position="210"/>
        <end position="234"/>
    </location>
</feature>
<feature type="transmembrane region" description="Helical" evidence="9">
    <location>
        <begin position="41"/>
        <end position="65"/>
    </location>
</feature>
<feature type="transmembrane region" description="Helical" evidence="9">
    <location>
        <begin position="134"/>
        <end position="156"/>
    </location>
</feature>
<comment type="subcellular location">
    <subcellularLocation>
        <location evidence="9">Cell membrane</location>
        <topology evidence="9">Multi-pass membrane protein</topology>
    </subcellularLocation>
    <subcellularLocation>
        <location evidence="1">Membrane</location>
        <topology evidence="1">Multi-pass membrane protein</topology>
    </subcellularLocation>
</comment>
<dbReference type="InterPro" id="IPR023025">
    <property type="entry name" value="Ser_Thr_transp_SstT"/>
</dbReference>
<evidence type="ECO:0000256" key="1">
    <source>
        <dbReference type="ARBA" id="ARBA00004141"/>
    </source>
</evidence>
<evidence type="ECO:0000256" key="7">
    <source>
        <dbReference type="ARBA" id="ARBA00022989"/>
    </source>
</evidence>
<dbReference type="eggNOG" id="COG3633">
    <property type="taxonomic scope" value="Bacteria"/>
</dbReference>
<keyword evidence="3 9" id="KW-1003">Cell membrane</keyword>
<dbReference type="Gene3D" id="1.10.3860.10">
    <property type="entry name" value="Sodium:dicarboxylate symporter"/>
    <property type="match status" value="1"/>
</dbReference>
<dbReference type="EMBL" id="APOH01000016">
    <property type="protein sequence ID" value="ENU18901.1"/>
    <property type="molecule type" value="Genomic_DNA"/>
</dbReference>
<dbReference type="RefSeq" id="WP_004649130.1">
    <property type="nucleotide sequence ID" value="NZ_KB849164.1"/>
</dbReference>
<dbReference type="InterPro" id="IPR036458">
    <property type="entry name" value="Na:dicarbo_symporter_sf"/>
</dbReference>
<evidence type="ECO:0000256" key="9">
    <source>
        <dbReference type="HAMAP-Rule" id="MF_01582"/>
    </source>
</evidence>
<feature type="transmembrane region" description="Helical" evidence="9">
    <location>
        <begin position="77"/>
        <end position="98"/>
    </location>
</feature>
<evidence type="ECO:0000256" key="3">
    <source>
        <dbReference type="ARBA" id="ARBA00022475"/>
    </source>
</evidence>
<accession>N8NWZ1</accession>
<feature type="transmembrane region" description="Helical" evidence="9">
    <location>
        <begin position="320"/>
        <end position="344"/>
    </location>
</feature>
<dbReference type="PRINTS" id="PR00173">
    <property type="entry name" value="EDTRNSPORT"/>
</dbReference>
<dbReference type="HAMAP" id="MF_01582">
    <property type="entry name" value="Ser_Thr_transp_SstT"/>
    <property type="match status" value="1"/>
</dbReference>
<dbReference type="GO" id="GO:0005886">
    <property type="term" value="C:plasma membrane"/>
    <property type="evidence" value="ECO:0007669"/>
    <property type="project" value="UniProtKB-SubCell"/>
</dbReference>
<evidence type="ECO:0000313" key="10">
    <source>
        <dbReference type="EMBL" id="ENU18901.1"/>
    </source>
</evidence>
<protein>
    <recommendedName>
        <fullName evidence="9">Serine/threonine transporter SstT</fullName>
    </recommendedName>
    <alternativeName>
        <fullName evidence="9">Na(+)/serine-threonine symporter</fullName>
    </alternativeName>
</protein>
<dbReference type="OrthoDB" id="9768885at2"/>
<feature type="transmembrane region" description="Helical" evidence="9">
    <location>
        <begin position="351"/>
        <end position="372"/>
    </location>
</feature>
<feature type="transmembrane region" description="Helical" evidence="9">
    <location>
        <begin position="283"/>
        <end position="308"/>
    </location>
</feature>
<dbReference type="PATRIC" id="fig|1217715.3.peg.2527"/>
<keyword evidence="5 9" id="KW-0769">Symport</keyword>
<keyword evidence="2 9" id="KW-0813">Transport</keyword>
<dbReference type="AlphaFoldDB" id="N8NWZ1"/>
<evidence type="ECO:0000256" key="4">
    <source>
        <dbReference type="ARBA" id="ARBA00022692"/>
    </source>
</evidence>
<dbReference type="GO" id="GO:0015293">
    <property type="term" value="F:symporter activity"/>
    <property type="evidence" value="ECO:0007669"/>
    <property type="project" value="UniProtKB-UniRule"/>
</dbReference>
<reference evidence="10 11" key="1">
    <citation type="submission" date="2013-02" db="EMBL/GenBank/DDBJ databases">
        <title>The Genome Sequence of Acinetobacter sp. ANC 3994.</title>
        <authorList>
            <consortium name="The Broad Institute Genome Sequencing Platform"/>
            <consortium name="The Broad Institute Genome Sequencing Center for Infectious Disease"/>
            <person name="Cerqueira G."/>
            <person name="Feldgarden M."/>
            <person name="Courvalin P."/>
            <person name="Perichon B."/>
            <person name="Grillot-Courvalin C."/>
            <person name="Clermont D."/>
            <person name="Rocha E."/>
            <person name="Yoon E.-J."/>
            <person name="Nemec A."/>
            <person name="Walker B."/>
            <person name="Young S.K."/>
            <person name="Zeng Q."/>
            <person name="Gargeya S."/>
            <person name="Fitzgerald M."/>
            <person name="Haas B."/>
            <person name="Abouelleil A."/>
            <person name="Alvarado L."/>
            <person name="Arachchi H.M."/>
            <person name="Berlin A.M."/>
            <person name="Chapman S.B."/>
            <person name="Dewar J."/>
            <person name="Goldberg J."/>
            <person name="Griggs A."/>
            <person name="Gujja S."/>
            <person name="Hansen M."/>
            <person name="Howarth C."/>
            <person name="Imamovic A."/>
            <person name="Larimer J."/>
            <person name="McCowan C."/>
            <person name="Murphy C."/>
            <person name="Neiman D."/>
            <person name="Pearson M."/>
            <person name="Priest M."/>
            <person name="Roberts A."/>
            <person name="Saif S."/>
            <person name="Shea T."/>
            <person name="Sisk P."/>
            <person name="Sykes S."/>
            <person name="Wortman J."/>
            <person name="Nusbaum C."/>
            <person name="Birren B."/>
        </authorList>
    </citation>
    <scope>NUCLEOTIDE SEQUENCE [LARGE SCALE GENOMIC DNA]</scope>
    <source>
        <strain evidence="10 11">ANC 3994</strain>
    </source>
</reference>
<dbReference type="PANTHER" id="PTHR42865:SF8">
    <property type="entry name" value="SERINE_THREONINE TRANSPORTER SSTT"/>
    <property type="match status" value="1"/>
</dbReference>
<keyword evidence="8 9" id="KW-0472">Membrane</keyword>
<dbReference type="GO" id="GO:0015171">
    <property type="term" value="F:amino acid transmembrane transporter activity"/>
    <property type="evidence" value="ECO:0007669"/>
    <property type="project" value="UniProtKB-UniRule"/>
</dbReference>
<evidence type="ECO:0000256" key="6">
    <source>
        <dbReference type="ARBA" id="ARBA00022970"/>
    </source>
</evidence>
<name>N8NWZ1_9GAMM</name>
<keyword evidence="4 9" id="KW-0812">Transmembrane</keyword>
<comment type="catalytic activity">
    <reaction evidence="9">
        <text>L-serine(in) + Na(+)(in) = L-serine(out) + Na(+)(out)</text>
        <dbReference type="Rhea" id="RHEA:29575"/>
        <dbReference type="ChEBI" id="CHEBI:29101"/>
        <dbReference type="ChEBI" id="CHEBI:33384"/>
    </reaction>
</comment>
<dbReference type="InterPro" id="IPR001991">
    <property type="entry name" value="Na-dicarboxylate_symporter"/>
</dbReference>
<comment type="similarity">
    <text evidence="9">Belongs to the dicarboxylate/amino acid:cation symporter (DAACS) (TC 2.A.23) family.</text>
</comment>
<comment type="caution">
    <text evidence="10">The sequence shown here is derived from an EMBL/GenBank/DDBJ whole genome shotgun (WGS) entry which is preliminary data.</text>
</comment>